<comment type="cofactor">
    <cofactor evidence="1 6">
        <name>FAD</name>
        <dbReference type="ChEBI" id="CHEBI:57692"/>
    </cofactor>
</comment>
<dbReference type="Gene3D" id="1.10.540.10">
    <property type="entry name" value="Acyl-CoA dehydrogenase/oxidase, N-terminal domain"/>
    <property type="match status" value="1"/>
</dbReference>
<protein>
    <submittedName>
        <fullName evidence="11">Acyl-CoA dehydrogenase family protein</fullName>
    </submittedName>
</protein>
<evidence type="ECO:0000256" key="3">
    <source>
        <dbReference type="ARBA" id="ARBA00022630"/>
    </source>
</evidence>
<dbReference type="PANTHER" id="PTHR43292:SF3">
    <property type="entry name" value="ACYL-COA DEHYDROGENASE FADE29"/>
    <property type="match status" value="1"/>
</dbReference>
<dbReference type="Gene3D" id="2.40.110.10">
    <property type="entry name" value="Butyryl-CoA Dehydrogenase, subunit A, domain 2"/>
    <property type="match status" value="1"/>
</dbReference>
<gene>
    <name evidence="11" type="ORF">ACFP3J_04405</name>
</gene>
<keyword evidence="3 6" id="KW-0285">Flavoprotein</keyword>
<dbReference type="Gene3D" id="1.20.140.10">
    <property type="entry name" value="Butyryl-CoA Dehydrogenase, subunit A, domain 3"/>
    <property type="match status" value="1"/>
</dbReference>
<feature type="domain" description="Acyl-CoA dehydrogenase/oxidase N-terminal" evidence="10">
    <location>
        <begin position="75"/>
        <end position="151"/>
    </location>
</feature>
<dbReference type="Pfam" id="PF00441">
    <property type="entry name" value="Acyl-CoA_dh_1"/>
    <property type="match status" value="1"/>
</dbReference>
<evidence type="ECO:0000256" key="4">
    <source>
        <dbReference type="ARBA" id="ARBA00022827"/>
    </source>
</evidence>
<proteinExistence type="inferred from homology"/>
<sequence>MEAAPGTPAFAHPPGTEPFRRRVRAWISANVPPGLTADGPPAAHDGGPGEDPGAARAAYGGLGEAPGPRAAAYAEWERRLLDAGLVCPAWPRRYGGAGLGVPEVLVLEEECARAGVPRIGRGAGELVVGPVLLAHGTEEQRARLLPGIRTGRDTYCQAYSEPSHGSDPASVETRGTVAGDEIVISGRKTWVHGARRAGRALVLCRTGPAAGRHRGLSCVVVRLAEGNGTRVRPVRSADGSADLCEVVFDGARAALRDVVGGPGGGWPVVMTALAHQRAGRAAAALTGLEAAFQDLVRQAQKAGRTRDPLVRGQLAEAYTRLALLRRAVADPPAAGAPGAGAAVVGLMRAEYRRRFGEIALAVTGAAGLLGPGPGEEDDPAGRWQRLFLSGRGDTIGDGTGEVLRDIIAERLLGLPAERSPAGSGAGVPDGRR</sequence>
<organism evidence="11 12">
    <name type="scientific">Streptomyces nogalater</name>
    <dbReference type="NCBI Taxonomy" id="38314"/>
    <lineage>
        <taxon>Bacteria</taxon>
        <taxon>Bacillati</taxon>
        <taxon>Actinomycetota</taxon>
        <taxon>Actinomycetes</taxon>
        <taxon>Kitasatosporales</taxon>
        <taxon>Streptomycetaceae</taxon>
        <taxon>Streptomyces</taxon>
    </lineage>
</organism>
<dbReference type="InterPro" id="IPR046373">
    <property type="entry name" value="Acyl-CoA_Oxase/DH_mid-dom_sf"/>
</dbReference>
<dbReference type="PANTHER" id="PTHR43292">
    <property type="entry name" value="ACYL-COA DEHYDROGENASE"/>
    <property type="match status" value="1"/>
</dbReference>
<keyword evidence="12" id="KW-1185">Reference proteome</keyword>
<evidence type="ECO:0000256" key="2">
    <source>
        <dbReference type="ARBA" id="ARBA00009347"/>
    </source>
</evidence>
<feature type="compositionally biased region" description="Low complexity" evidence="7">
    <location>
        <begin position="37"/>
        <end position="58"/>
    </location>
</feature>
<dbReference type="InterPro" id="IPR037069">
    <property type="entry name" value="AcylCoA_DH/ox_N_sf"/>
</dbReference>
<feature type="region of interest" description="Disordered" evidence="7">
    <location>
        <begin position="31"/>
        <end position="58"/>
    </location>
</feature>
<evidence type="ECO:0000256" key="7">
    <source>
        <dbReference type="SAM" id="MobiDB-lite"/>
    </source>
</evidence>
<evidence type="ECO:0000313" key="11">
    <source>
        <dbReference type="EMBL" id="MFC5654735.1"/>
    </source>
</evidence>
<dbReference type="EMBL" id="JBHSOE010000005">
    <property type="protein sequence ID" value="MFC5654735.1"/>
    <property type="molecule type" value="Genomic_DNA"/>
</dbReference>
<evidence type="ECO:0000256" key="6">
    <source>
        <dbReference type="RuleBase" id="RU362125"/>
    </source>
</evidence>
<keyword evidence="4 6" id="KW-0274">FAD</keyword>
<name>A0ABW0W968_STRNO</name>
<feature type="domain" description="Acyl-CoA dehydrogenase/oxidase C-terminal" evidence="8">
    <location>
        <begin position="263"/>
        <end position="412"/>
    </location>
</feature>
<comment type="similarity">
    <text evidence="2 6">Belongs to the acyl-CoA dehydrogenase family.</text>
</comment>
<accession>A0ABW0W968</accession>
<evidence type="ECO:0000259" key="9">
    <source>
        <dbReference type="Pfam" id="PF02770"/>
    </source>
</evidence>
<dbReference type="InterPro" id="IPR006091">
    <property type="entry name" value="Acyl-CoA_Oxase/DH_mid-dom"/>
</dbReference>
<evidence type="ECO:0000313" key="12">
    <source>
        <dbReference type="Proteomes" id="UP001596065"/>
    </source>
</evidence>
<evidence type="ECO:0000259" key="8">
    <source>
        <dbReference type="Pfam" id="PF00441"/>
    </source>
</evidence>
<evidence type="ECO:0000256" key="5">
    <source>
        <dbReference type="ARBA" id="ARBA00023002"/>
    </source>
</evidence>
<dbReference type="RefSeq" id="WP_344353387.1">
    <property type="nucleotide sequence ID" value="NZ_BAAASM010000075.1"/>
</dbReference>
<dbReference type="InterPro" id="IPR009100">
    <property type="entry name" value="AcylCoA_DH/oxidase_NM_dom_sf"/>
</dbReference>
<dbReference type="Pfam" id="PF02771">
    <property type="entry name" value="Acyl-CoA_dh_N"/>
    <property type="match status" value="1"/>
</dbReference>
<dbReference type="InterPro" id="IPR013786">
    <property type="entry name" value="AcylCoA_DH/ox_N"/>
</dbReference>
<dbReference type="InterPro" id="IPR036250">
    <property type="entry name" value="AcylCo_DH-like_C"/>
</dbReference>
<dbReference type="InterPro" id="IPR009075">
    <property type="entry name" value="AcylCo_DH/oxidase_C"/>
</dbReference>
<feature type="domain" description="Acyl-CoA oxidase/dehydrogenase middle" evidence="9">
    <location>
        <begin position="156"/>
        <end position="249"/>
    </location>
</feature>
<dbReference type="Pfam" id="PF02770">
    <property type="entry name" value="Acyl-CoA_dh_M"/>
    <property type="match status" value="1"/>
</dbReference>
<keyword evidence="5 6" id="KW-0560">Oxidoreductase</keyword>
<reference evidence="12" key="1">
    <citation type="journal article" date="2019" name="Int. J. Syst. Evol. Microbiol.">
        <title>The Global Catalogue of Microorganisms (GCM) 10K type strain sequencing project: providing services to taxonomists for standard genome sequencing and annotation.</title>
        <authorList>
            <consortium name="The Broad Institute Genomics Platform"/>
            <consortium name="The Broad Institute Genome Sequencing Center for Infectious Disease"/>
            <person name="Wu L."/>
            <person name="Ma J."/>
        </authorList>
    </citation>
    <scope>NUCLEOTIDE SEQUENCE [LARGE SCALE GENOMIC DNA]</scope>
    <source>
        <strain evidence="12">KCTC 5701</strain>
    </source>
</reference>
<dbReference type="SUPFAM" id="SSF47203">
    <property type="entry name" value="Acyl-CoA dehydrogenase C-terminal domain-like"/>
    <property type="match status" value="1"/>
</dbReference>
<comment type="caution">
    <text evidence="11">The sequence shown here is derived from an EMBL/GenBank/DDBJ whole genome shotgun (WGS) entry which is preliminary data.</text>
</comment>
<dbReference type="SUPFAM" id="SSF56645">
    <property type="entry name" value="Acyl-CoA dehydrogenase NM domain-like"/>
    <property type="match status" value="1"/>
</dbReference>
<dbReference type="InterPro" id="IPR052161">
    <property type="entry name" value="Mycobact_Acyl-CoA_DH"/>
</dbReference>
<evidence type="ECO:0000256" key="1">
    <source>
        <dbReference type="ARBA" id="ARBA00001974"/>
    </source>
</evidence>
<evidence type="ECO:0000259" key="10">
    <source>
        <dbReference type="Pfam" id="PF02771"/>
    </source>
</evidence>
<dbReference type="Proteomes" id="UP001596065">
    <property type="component" value="Unassembled WGS sequence"/>
</dbReference>